<sequence length="80" mass="9330">MTQHLMFPNSPKLNAPWRDQLFNTRAAKQGGILRRNKHSIDREIGVSLLVAEVRARGFRLYEVGDDYVIVCHRRPIRQLC</sequence>
<name>A0A9Q2PDL6_9RHOB</name>
<evidence type="ECO:0000313" key="1">
    <source>
        <dbReference type="EMBL" id="MBM2413887.1"/>
    </source>
</evidence>
<dbReference type="EMBL" id="JAFBXF010000011">
    <property type="protein sequence ID" value="MBM2418553.1"/>
    <property type="molecule type" value="Genomic_DNA"/>
</dbReference>
<evidence type="ECO:0000313" key="2">
    <source>
        <dbReference type="EMBL" id="MBM2418553.1"/>
    </source>
</evidence>
<gene>
    <name evidence="1" type="ORF">JQX41_16335</name>
    <name evidence="2" type="ORF">JQX48_16325</name>
</gene>
<dbReference type="Proteomes" id="UP000809440">
    <property type="component" value="Unassembled WGS sequence"/>
</dbReference>
<dbReference type="GeneID" id="65529308"/>
<evidence type="ECO:0008006" key="5">
    <source>
        <dbReference type="Google" id="ProtNLM"/>
    </source>
</evidence>
<reference evidence="1 4" key="1">
    <citation type="submission" date="2021-01" db="EMBL/GenBank/DDBJ databases">
        <title>Diatom-associated Roseobacters Show Island Model of Population Structure.</title>
        <authorList>
            <person name="Qu L."/>
            <person name="Feng X."/>
            <person name="Chen Y."/>
            <person name="Li L."/>
            <person name="Wang X."/>
            <person name="Hu Z."/>
            <person name="Wang H."/>
            <person name="Luo H."/>
        </authorList>
    </citation>
    <scope>NUCLEOTIDE SEQUENCE</scope>
    <source>
        <strain evidence="2 4">CC28-63</strain>
        <strain evidence="1">CC28-69</strain>
    </source>
</reference>
<dbReference type="Proteomes" id="UP000755667">
    <property type="component" value="Unassembled WGS sequence"/>
</dbReference>
<accession>A0A9Q2PDL6</accession>
<evidence type="ECO:0000313" key="3">
    <source>
        <dbReference type="Proteomes" id="UP000755667"/>
    </source>
</evidence>
<protein>
    <recommendedName>
        <fullName evidence="5">N-(5'-phosphoribosyl)anthranilate isomerase</fullName>
    </recommendedName>
</protein>
<comment type="caution">
    <text evidence="1">The sequence shown here is derived from an EMBL/GenBank/DDBJ whole genome shotgun (WGS) entry which is preliminary data.</text>
</comment>
<dbReference type="EMBL" id="JAFBXE010000011">
    <property type="protein sequence ID" value="MBM2413887.1"/>
    <property type="molecule type" value="Genomic_DNA"/>
</dbReference>
<dbReference type="RefSeq" id="WP_138488254.1">
    <property type="nucleotide sequence ID" value="NZ_JAFBWU010000011.1"/>
</dbReference>
<organism evidence="1 3">
    <name type="scientific">Marivita cryptomonadis</name>
    <dbReference type="NCBI Taxonomy" id="505252"/>
    <lineage>
        <taxon>Bacteria</taxon>
        <taxon>Pseudomonadati</taxon>
        <taxon>Pseudomonadota</taxon>
        <taxon>Alphaproteobacteria</taxon>
        <taxon>Rhodobacterales</taxon>
        <taxon>Roseobacteraceae</taxon>
        <taxon>Marivita</taxon>
    </lineage>
</organism>
<evidence type="ECO:0000313" key="4">
    <source>
        <dbReference type="Proteomes" id="UP000809440"/>
    </source>
</evidence>
<proteinExistence type="predicted"/>
<keyword evidence="4" id="KW-1185">Reference proteome</keyword>
<dbReference type="AlphaFoldDB" id="A0A9Q2PDL6"/>
<dbReference type="OrthoDB" id="7867818at2"/>